<reference evidence="7 8" key="1">
    <citation type="submission" date="2020-08" db="EMBL/GenBank/DDBJ databases">
        <title>Genomic Encyclopedia of Type Strains, Phase IV (KMG-IV): sequencing the most valuable type-strain genomes for metagenomic binning, comparative biology and taxonomic classification.</title>
        <authorList>
            <person name="Goeker M."/>
        </authorList>
    </citation>
    <scope>NUCLEOTIDE SEQUENCE [LARGE SCALE GENOMIC DNA]</scope>
    <source>
        <strain evidence="7 8">DSM 12252</strain>
    </source>
</reference>
<dbReference type="CDD" id="cd04233">
    <property type="entry name" value="Auracyanin"/>
    <property type="match status" value="1"/>
</dbReference>
<keyword evidence="4" id="KW-0186">Copper</keyword>
<keyword evidence="5" id="KW-0812">Transmembrane</keyword>
<dbReference type="AlphaFoldDB" id="A0A7W8DM39"/>
<keyword evidence="5" id="KW-1133">Transmembrane helix</keyword>
<dbReference type="PANTHER" id="PTHR38439:SF2">
    <property type="entry name" value="OUTER MEMBRANE PROTEIN H.8"/>
    <property type="match status" value="1"/>
</dbReference>
<dbReference type="PANTHER" id="PTHR38439">
    <property type="entry name" value="AURACYANIN-B"/>
    <property type="match status" value="1"/>
</dbReference>
<dbReference type="Proteomes" id="UP000590740">
    <property type="component" value="Unassembled WGS sequence"/>
</dbReference>
<evidence type="ECO:0000256" key="1">
    <source>
        <dbReference type="ARBA" id="ARBA00022448"/>
    </source>
</evidence>
<protein>
    <submittedName>
        <fullName evidence="7">Azurin</fullName>
    </submittedName>
</protein>
<dbReference type="SUPFAM" id="SSF49503">
    <property type="entry name" value="Cupredoxins"/>
    <property type="match status" value="1"/>
</dbReference>
<dbReference type="RefSeq" id="WP_184343282.1">
    <property type="nucleotide sequence ID" value="NZ_JACHIG010000012.1"/>
</dbReference>
<evidence type="ECO:0000256" key="3">
    <source>
        <dbReference type="ARBA" id="ARBA00022982"/>
    </source>
</evidence>
<evidence type="ECO:0000313" key="7">
    <source>
        <dbReference type="EMBL" id="MBB5034968.1"/>
    </source>
</evidence>
<gene>
    <name evidence="7" type="ORF">HNQ65_004576</name>
</gene>
<name>A0A7W8DM39_9BACT</name>
<dbReference type="Pfam" id="PF00127">
    <property type="entry name" value="Copper-bind"/>
    <property type="match status" value="1"/>
</dbReference>
<dbReference type="Gene3D" id="2.60.40.420">
    <property type="entry name" value="Cupredoxins - blue copper proteins"/>
    <property type="match status" value="1"/>
</dbReference>
<keyword evidence="2" id="KW-0479">Metal-binding</keyword>
<keyword evidence="8" id="KW-1185">Reference proteome</keyword>
<dbReference type="EMBL" id="JACHIG010000012">
    <property type="protein sequence ID" value="MBB5034968.1"/>
    <property type="molecule type" value="Genomic_DNA"/>
</dbReference>
<dbReference type="PROSITE" id="PS00196">
    <property type="entry name" value="COPPER_BLUE"/>
    <property type="match status" value="1"/>
</dbReference>
<proteinExistence type="predicted"/>
<dbReference type="GO" id="GO:0009055">
    <property type="term" value="F:electron transfer activity"/>
    <property type="evidence" value="ECO:0007669"/>
    <property type="project" value="InterPro"/>
</dbReference>
<evidence type="ECO:0000256" key="2">
    <source>
        <dbReference type="ARBA" id="ARBA00022723"/>
    </source>
</evidence>
<accession>A0A7W8DM39</accession>
<organism evidence="7 8">
    <name type="scientific">Prosthecobacter vanneervenii</name>
    <dbReference type="NCBI Taxonomy" id="48466"/>
    <lineage>
        <taxon>Bacteria</taxon>
        <taxon>Pseudomonadati</taxon>
        <taxon>Verrucomicrobiota</taxon>
        <taxon>Verrucomicrobiia</taxon>
        <taxon>Verrucomicrobiales</taxon>
        <taxon>Verrucomicrobiaceae</taxon>
        <taxon>Prosthecobacter</taxon>
    </lineage>
</organism>
<feature type="transmembrane region" description="Helical" evidence="5">
    <location>
        <begin position="12"/>
        <end position="37"/>
    </location>
</feature>
<evidence type="ECO:0000256" key="5">
    <source>
        <dbReference type="SAM" id="Phobius"/>
    </source>
</evidence>
<keyword evidence="5" id="KW-0472">Membrane</keyword>
<evidence type="ECO:0000256" key="4">
    <source>
        <dbReference type="ARBA" id="ARBA00023008"/>
    </source>
</evidence>
<dbReference type="InterPro" id="IPR000923">
    <property type="entry name" value="BlueCu_1"/>
</dbReference>
<dbReference type="InterPro" id="IPR050845">
    <property type="entry name" value="Cu-binding_ET"/>
</dbReference>
<evidence type="ECO:0000313" key="8">
    <source>
        <dbReference type="Proteomes" id="UP000590740"/>
    </source>
</evidence>
<keyword evidence="1" id="KW-0813">Transport</keyword>
<dbReference type="InterPro" id="IPR008972">
    <property type="entry name" value="Cupredoxin"/>
</dbReference>
<dbReference type="InterPro" id="IPR028871">
    <property type="entry name" value="BlueCu_1_BS"/>
</dbReference>
<keyword evidence="3" id="KW-0249">Electron transport</keyword>
<dbReference type="GO" id="GO:0005507">
    <property type="term" value="F:copper ion binding"/>
    <property type="evidence" value="ECO:0007669"/>
    <property type="project" value="InterPro"/>
</dbReference>
<feature type="domain" description="Blue (type 1) copper" evidence="6">
    <location>
        <begin position="91"/>
        <end position="201"/>
    </location>
</feature>
<comment type="caution">
    <text evidence="7">The sequence shown here is derived from an EMBL/GenBank/DDBJ whole genome shotgun (WGS) entry which is preliminary data.</text>
</comment>
<sequence length="203" mass="20680">MSAHSASEKSSIWSLLNVIIGSVIGGVVLLWVLAFVVQGLGSLRPKPKAETAAAAPAAAAPAAAAPAAAAPAAAPAAAAVLEITIKPDPANPLAYDTKTIAAKAGQKIKLTFNNTHPTLPQPHNIVIGKAGTKDKMMGIATSAMTLVDKGYIPDSPEILAHTSLLQPGKSETIEFTVPAAGEYPFFCTFPGHVALMNGVLTAQ</sequence>
<evidence type="ECO:0000259" key="6">
    <source>
        <dbReference type="Pfam" id="PF00127"/>
    </source>
</evidence>